<protein>
    <recommendedName>
        <fullName evidence="5">Lipoprotein</fullName>
    </recommendedName>
</protein>
<evidence type="ECO:0000256" key="1">
    <source>
        <dbReference type="SAM" id="MobiDB-lite"/>
    </source>
</evidence>
<accession>A0ABU8ANK3</accession>
<feature type="region of interest" description="Disordered" evidence="1">
    <location>
        <begin position="25"/>
        <end position="57"/>
    </location>
</feature>
<evidence type="ECO:0008006" key="5">
    <source>
        <dbReference type="Google" id="ProtNLM"/>
    </source>
</evidence>
<gene>
    <name evidence="3" type="ORF">QBA35_18265</name>
</gene>
<dbReference type="RefSeq" id="WP_028796415.1">
    <property type="nucleotide sequence ID" value="NZ_JARULZ010000001.1"/>
</dbReference>
<name>A0ABU8ANK3_9ACTN</name>
<keyword evidence="2" id="KW-0732">Signal</keyword>
<comment type="caution">
    <text evidence="3">The sequence shown here is derived from an EMBL/GenBank/DDBJ whole genome shotgun (WGS) entry which is preliminary data.</text>
</comment>
<dbReference type="EMBL" id="JARULZ010000001">
    <property type="protein sequence ID" value="MEH0635248.1"/>
    <property type="molecule type" value="Genomic_DNA"/>
</dbReference>
<reference evidence="3" key="1">
    <citation type="submission" date="2023-04" db="EMBL/GenBank/DDBJ databases">
        <title>Genomic diversity of scab-causing Streptomyces spp. in the province of Quebec, Canada.</title>
        <authorList>
            <person name="Biessy A."/>
            <person name="Cadieux M."/>
            <person name="Ciotola M."/>
            <person name="Filion M."/>
        </authorList>
    </citation>
    <scope>NUCLEOTIDE SEQUENCE</scope>
    <source>
        <strain evidence="3">B21-115</strain>
    </source>
</reference>
<evidence type="ECO:0000313" key="4">
    <source>
        <dbReference type="Proteomes" id="UP001310290"/>
    </source>
</evidence>
<proteinExistence type="predicted"/>
<dbReference type="GeneID" id="96264516"/>
<sequence length="204" mass="21715">MRIKRALTIGALLLMSTSVAACGGDDDKSAASEKASAGAGKETGGGKADGQETGGDLPSASDMASIEYFLNQSVGCLDLMTGRDYDNSSLAEREPAWGDSSMLKDPAWAIKERAVCKDKYDDIVTLVLTSDMKQFQTTMKEKGYSGILVGKDFAVDPDDGQTTQDLKTSGLLYLSCDPEFEIPSGYKKEPALVDGCLLTDHFPS</sequence>
<evidence type="ECO:0000256" key="2">
    <source>
        <dbReference type="SAM" id="SignalP"/>
    </source>
</evidence>
<feature type="chain" id="PRO_5045333719" description="Lipoprotein" evidence="2">
    <location>
        <begin position="21"/>
        <end position="204"/>
    </location>
</feature>
<dbReference type="Proteomes" id="UP001310290">
    <property type="component" value="Unassembled WGS sequence"/>
</dbReference>
<evidence type="ECO:0000313" key="3">
    <source>
        <dbReference type="EMBL" id="MEH0635248.1"/>
    </source>
</evidence>
<keyword evidence="4" id="KW-1185">Reference proteome</keyword>
<organism evidence="3 4">
    <name type="scientific">Streptomyces bottropensis</name>
    <dbReference type="NCBI Taxonomy" id="42235"/>
    <lineage>
        <taxon>Bacteria</taxon>
        <taxon>Bacillati</taxon>
        <taxon>Actinomycetota</taxon>
        <taxon>Actinomycetes</taxon>
        <taxon>Kitasatosporales</taxon>
        <taxon>Streptomycetaceae</taxon>
        <taxon>Streptomyces</taxon>
    </lineage>
</organism>
<dbReference type="PROSITE" id="PS51257">
    <property type="entry name" value="PROKAR_LIPOPROTEIN"/>
    <property type="match status" value="1"/>
</dbReference>
<feature type="signal peptide" evidence="2">
    <location>
        <begin position="1"/>
        <end position="20"/>
    </location>
</feature>